<gene>
    <name evidence="1" type="ORF">S01H1_68799</name>
</gene>
<accession>X0XHR4</accession>
<proteinExistence type="predicted"/>
<comment type="caution">
    <text evidence="1">The sequence shown here is derived from an EMBL/GenBank/DDBJ whole genome shotgun (WGS) entry which is preliminary data.</text>
</comment>
<dbReference type="AlphaFoldDB" id="X0XHR4"/>
<reference evidence="1" key="1">
    <citation type="journal article" date="2014" name="Front. Microbiol.">
        <title>High frequency of phylogenetically diverse reductive dehalogenase-homologous genes in deep subseafloor sedimentary metagenomes.</title>
        <authorList>
            <person name="Kawai M."/>
            <person name="Futagami T."/>
            <person name="Toyoda A."/>
            <person name="Takaki Y."/>
            <person name="Nishi S."/>
            <person name="Hori S."/>
            <person name="Arai W."/>
            <person name="Tsubouchi T."/>
            <person name="Morono Y."/>
            <person name="Uchiyama I."/>
            <person name="Ito T."/>
            <person name="Fujiyama A."/>
            <person name="Inagaki F."/>
            <person name="Takami H."/>
        </authorList>
    </citation>
    <scope>NUCLEOTIDE SEQUENCE</scope>
    <source>
        <strain evidence="1">Expedition CK06-06</strain>
    </source>
</reference>
<name>X0XHR4_9ZZZZ</name>
<protein>
    <submittedName>
        <fullName evidence="1">Uncharacterized protein</fullName>
    </submittedName>
</protein>
<sequence>MATPGKVRGIVRLISEDITVNNGIISEEQFEIPTGPGKYVITFHSGYTYEAVDIEMGRQRHALPGGSPFYFAAKGHRGAYTKQHNKAAKPKRWIVRSMYQYYNIPTVVGLNRYTGPTRGRRKWYELMYDNYITFNPENVHSIESIGGEI</sequence>
<dbReference type="EMBL" id="BARS01045635">
    <property type="protein sequence ID" value="GAG34937.1"/>
    <property type="molecule type" value="Genomic_DNA"/>
</dbReference>
<organism evidence="1">
    <name type="scientific">marine sediment metagenome</name>
    <dbReference type="NCBI Taxonomy" id="412755"/>
    <lineage>
        <taxon>unclassified sequences</taxon>
        <taxon>metagenomes</taxon>
        <taxon>ecological metagenomes</taxon>
    </lineage>
</organism>
<evidence type="ECO:0000313" key="1">
    <source>
        <dbReference type="EMBL" id="GAG34937.1"/>
    </source>
</evidence>